<dbReference type="InterPro" id="IPR020846">
    <property type="entry name" value="MFS_dom"/>
</dbReference>
<protein>
    <recommendedName>
        <fullName evidence="6">Major facilitator superfamily (MFS) profile domain-containing protein</fullName>
    </recommendedName>
</protein>
<dbReference type="AlphaFoldDB" id="E0W4C0"/>
<gene>
    <name evidence="8" type="primary">8239875</name>
    <name evidence="7" type="ORF">Phum_PHUM617130</name>
</gene>
<dbReference type="EnsemblMetazoa" id="PHUM617130-RA">
    <property type="protein sequence ID" value="PHUM617130-PA"/>
    <property type="gene ID" value="PHUM617130"/>
</dbReference>
<dbReference type="EMBL" id="AAZO01007547">
    <property type="status" value="NOT_ANNOTATED_CDS"/>
    <property type="molecule type" value="Genomic_DNA"/>
</dbReference>
<dbReference type="GO" id="GO:0016020">
    <property type="term" value="C:membrane"/>
    <property type="evidence" value="ECO:0007669"/>
    <property type="project" value="UniProtKB-SubCell"/>
</dbReference>
<dbReference type="GeneID" id="8239875"/>
<keyword evidence="2 5" id="KW-0812">Transmembrane</keyword>
<dbReference type="InParanoid" id="E0W4C0"/>
<dbReference type="GO" id="GO:0022857">
    <property type="term" value="F:transmembrane transporter activity"/>
    <property type="evidence" value="ECO:0007669"/>
    <property type="project" value="InterPro"/>
</dbReference>
<dbReference type="CTD" id="8239875"/>
<dbReference type="Proteomes" id="UP000009046">
    <property type="component" value="Unassembled WGS sequence"/>
</dbReference>
<organism>
    <name type="scientific">Pediculus humanus subsp. corporis</name>
    <name type="common">Body louse</name>
    <dbReference type="NCBI Taxonomy" id="121224"/>
    <lineage>
        <taxon>Eukaryota</taxon>
        <taxon>Metazoa</taxon>
        <taxon>Ecdysozoa</taxon>
        <taxon>Arthropoda</taxon>
        <taxon>Hexapoda</taxon>
        <taxon>Insecta</taxon>
        <taxon>Pterygota</taxon>
        <taxon>Neoptera</taxon>
        <taxon>Paraneoptera</taxon>
        <taxon>Psocodea</taxon>
        <taxon>Troctomorpha</taxon>
        <taxon>Phthiraptera</taxon>
        <taxon>Anoplura</taxon>
        <taxon>Pediculidae</taxon>
        <taxon>Pediculus</taxon>
    </lineage>
</organism>
<sequence length="460" mass="51100">MAYSTILLPQIMKGYNSSSIAEDDWDLINDTDSNLTNPFFIKELTIGQDEASWIASLMSIATPIGSLLAGPLMDRFGRQKMCAYLMIPIIFSWILVATTTSSVYTIYAARIFAGLGGGLSTVTIVYVAEISHPSIRPMLLSLTSVFVSFGILLTPVLSYFLDWRSVAMCCGGMAVTILLSVLFIPESPSWLVGMQANNNDPDKGLKKAEKSLKWLYKNQEDCKEEMKSLMRIKDQKHSEKENLLVKNQNGEGRITFGSSRAWKPLSILLIIFFLQQFTGAYIVIFYAIQIFEKSGSLEFDQLKCLIVLGIIRFVMAIISMFLSKKVGRKPLLGTSSLGMGIVILIAAGYIHFLGQGLVPIVCLLIFVLFASYGMTTIPWTLIGELLPLSVRGVYSGVSVAVAYLLMFITVKLFLMVLHAIGIVVIFISFSAVCFSFVFFVYFFVPETFGKTFTEIEKAFK</sequence>
<dbReference type="RefSeq" id="XP_002433214.1">
    <property type="nucleotide sequence ID" value="XM_002433169.1"/>
</dbReference>
<reference evidence="7" key="1">
    <citation type="submission" date="2007-04" db="EMBL/GenBank/DDBJ databases">
        <title>Annotation of Pediculus humanus corporis strain USDA.</title>
        <authorList>
            <person name="Kirkness E."/>
            <person name="Hannick L."/>
            <person name="Hass B."/>
            <person name="Bruggner R."/>
            <person name="Lawson D."/>
            <person name="Bidwell S."/>
            <person name="Joardar V."/>
            <person name="Caler E."/>
            <person name="Walenz B."/>
            <person name="Inman J."/>
            <person name="Schobel S."/>
            <person name="Galinsky K."/>
            <person name="Amedeo P."/>
            <person name="Strausberg R."/>
        </authorList>
    </citation>
    <scope>NUCLEOTIDE SEQUENCE</scope>
    <source>
        <strain evidence="7">USDA</strain>
    </source>
</reference>
<feature type="transmembrane region" description="Helical" evidence="5">
    <location>
        <begin position="331"/>
        <end position="352"/>
    </location>
</feature>
<dbReference type="InterPro" id="IPR005828">
    <property type="entry name" value="MFS_sugar_transport-like"/>
</dbReference>
<dbReference type="PRINTS" id="PR00171">
    <property type="entry name" value="SUGRTRNSPORT"/>
</dbReference>
<dbReference type="PANTHER" id="PTHR48021:SF32">
    <property type="entry name" value="FACILITATED TREHALOSE TRANSPORTER TRET1-2 HOMOLOG-LIKE PROTEIN"/>
    <property type="match status" value="1"/>
</dbReference>
<feature type="transmembrane region" description="Helical" evidence="5">
    <location>
        <begin position="104"/>
        <end position="127"/>
    </location>
</feature>
<dbReference type="KEGG" id="phu:Phum_PHUM617130"/>
<feature type="transmembrane region" description="Helical" evidence="5">
    <location>
        <begin position="358"/>
        <end position="381"/>
    </location>
</feature>
<feature type="transmembrane region" description="Helical" evidence="5">
    <location>
        <begin position="267"/>
        <end position="288"/>
    </location>
</feature>
<feature type="domain" description="Major facilitator superfamily (MFS) profile" evidence="6">
    <location>
        <begin position="2"/>
        <end position="448"/>
    </location>
</feature>
<dbReference type="Pfam" id="PF00083">
    <property type="entry name" value="Sugar_tr"/>
    <property type="match status" value="1"/>
</dbReference>
<dbReference type="FunFam" id="1.20.1250.20:FF:000249">
    <property type="entry name" value="facilitated trehalose transporter Tret1"/>
    <property type="match status" value="1"/>
</dbReference>
<evidence type="ECO:0000256" key="2">
    <source>
        <dbReference type="ARBA" id="ARBA00022692"/>
    </source>
</evidence>
<dbReference type="SUPFAM" id="SSF103473">
    <property type="entry name" value="MFS general substrate transporter"/>
    <property type="match status" value="1"/>
</dbReference>
<comment type="subcellular location">
    <subcellularLocation>
        <location evidence="1">Membrane</location>
        <topology evidence="1">Multi-pass membrane protein</topology>
    </subcellularLocation>
</comment>
<dbReference type="EMBL" id="DS235886">
    <property type="protein sequence ID" value="EEB20476.1"/>
    <property type="molecule type" value="Genomic_DNA"/>
</dbReference>
<evidence type="ECO:0000256" key="4">
    <source>
        <dbReference type="ARBA" id="ARBA00023136"/>
    </source>
</evidence>
<dbReference type="HOGENOM" id="CLU_001265_30_5_1"/>
<keyword evidence="9" id="KW-1185">Reference proteome</keyword>
<dbReference type="STRING" id="121224.E0W4C0"/>
<name>E0W4C0_PEDHC</name>
<evidence type="ECO:0000256" key="5">
    <source>
        <dbReference type="SAM" id="Phobius"/>
    </source>
</evidence>
<feature type="transmembrane region" description="Helical" evidence="5">
    <location>
        <begin position="393"/>
        <end position="414"/>
    </location>
</feature>
<reference evidence="8" key="3">
    <citation type="submission" date="2021-02" db="UniProtKB">
        <authorList>
            <consortium name="EnsemblMetazoa"/>
        </authorList>
    </citation>
    <scope>IDENTIFICATION</scope>
    <source>
        <strain evidence="8">USDA</strain>
    </source>
</reference>
<evidence type="ECO:0000256" key="3">
    <source>
        <dbReference type="ARBA" id="ARBA00022989"/>
    </source>
</evidence>
<feature type="transmembrane region" description="Helical" evidence="5">
    <location>
        <begin position="81"/>
        <end position="98"/>
    </location>
</feature>
<dbReference type="InterPro" id="IPR036259">
    <property type="entry name" value="MFS_trans_sf"/>
</dbReference>
<evidence type="ECO:0000259" key="6">
    <source>
        <dbReference type="PROSITE" id="PS50850"/>
    </source>
</evidence>
<feature type="transmembrane region" description="Helical" evidence="5">
    <location>
        <begin position="420"/>
        <end position="444"/>
    </location>
</feature>
<dbReference type="InterPro" id="IPR050549">
    <property type="entry name" value="MFS_Trehalose_Transporter"/>
</dbReference>
<dbReference type="PROSITE" id="PS50850">
    <property type="entry name" value="MFS"/>
    <property type="match status" value="1"/>
</dbReference>
<dbReference type="OrthoDB" id="6612291at2759"/>
<feature type="transmembrane region" description="Helical" evidence="5">
    <location>
        <begin position="165"/>
        <end position="184"/>
    </location>
</feature>
<dbReference type="VEuPathDB" id="VectorBase:PHUM617130"/>
<evidence type="ECO:0000313" key="8">
    <source>
        <dbReference type="EnsemblMetazoa" id="PHUM617130-PA"/>
    </source>
</evidence>
<feature type="transmembrane region" description="Helical" evidence="5">
    <location>
        <begin position="300"/>
        <end position="322"/>
    </location>
</feature>
<dbReference type="PANTHER" id="PTHR48021">
    <property type="match status" value="1"/>
</dbReference>
<reference evidence="7" key="2">
    <citation type="submission" date="2007-04" db="EMBL/GenBank/DDBJ databases">
        <title>The genome of the human body louse.</title>
        <authorList>
            <consortium name="The Human Body Louse Genome Consortium"/>
            <person name="Kirkness E."/>
            <person name="Walenz B."/>
            <person name="Hass B."/>
            <person name="Bruggner R."/>
            <person name="Strausberg R."/>
        </authorList>
    </citation>
    <scope>NUCLEOTIDE SEQUENCE</scope>
    <source>
        <strain evidence="7">USDA</strain>
    </source>
</reference>
<accession>E0W4C0</accession>
<proteinExistence type="predicted"/>
<evidence type="ECO:0000313" key="7">
    <source>
        <dbReference type="EMBL" id="EEB20476.1"/>
    </source>
</evidence>
<dbReference type="InterPro" id="IPR003663">
    <property type="entry name" value="Sugar/inositol_transpt"/>
</dbReference>
<keyword evidence="4 5" id="KW-0472">Membrane</keyword>
<dbReference type="Gene3D" id="1.20.1250.20">
    <property type="entry name" value="MFS general substrate transporter like domains"/>
    <property type="match status" value="1"/>
</dbReference>
<dbReference type="OMA" id="QMFICQL"/>
<feature type="transmembrane region" description="Helical" evidence="5">
    <location>
        <begin position="139"/>
        <end position="159"/>
    </location>
</feature>
<evidence type="ECO:0000313" key="9">
    <source>
        <dbReference type="Proteomes" id="UP000009046"/>
    </source>
</evidence>
<evidence type="ECO:0000256" key="1">
    <source>
        <dbReference type="ARBA" id="ARBA00004141"/>
    </source>
</evidence>
<dbReference type="eggNOG" id="KOG0254">
    <property type="taxonomic scope" value="Eukaryota"/>
</dbReference>
<keyword evidence="3 5" id="KW-1133">Transmembrane helix</keyword>